<organism evidence="7 8">
    <name type="scientific">Fusarium tricinctum</name>
    <dbReference type="NCBI Taxonomy" id="61284"/>
    <lineage>
        <taxon>Eukaryota</taxon>
        <taxon>Fungi</taxon>
        <taxon>Dikarya</taxon>
        <taxon>Ascomycota</taxon>
        <taxon>Pezizomycotina</taxon>
        <taxon>Sordariomycetes</taxon>
        <taxon>Hypocreomycetidae</taxon>
        <taxon>Hypocreales</taxon>
        <taxon>Nectriaceae</taxon>
        <taxon>Fusarium</taxon>
        <taxon>Fusarium tricinctum species complex</taxon>
    </lineage>
</organism>
<comment type="caution">
    <text evidence="7">The sequence shown here is derived from an EMBL/GenBank/DDBJ whole genome shotgun (WGS) entry which is preliminary data.</text>
</comment>
<reference evidence="7" key="1">
    <citation type="journal article" date="2021" name="Nat. Commun.">
        <title>Genetic determinants of endophytism in the Arabidopsis root mycobiome.</title>
        <authorList>
            <person name="Mesny F."/>
            <person name="Miyauchi S."/>
            <person name="Thiergart T."/>
            <person name="Pickel B."/>
            <person name="Atanasova L."/>
            <person name="Karlsson M."/>
            <person name="Huettel B."/>
            <person name="Barry K.W."/>
            <person name="Haridas S."/>
            <person name="Chen C."/>
            <person name="Bauer D."/>
            <person name="Andreopoulos W."/>
            <person name="Pangilinan J."/>
            <person name="LaButti K."/>
            <person name="Riley R."/>
            <person name="Lipzen A."/>
            <person name="Clum A."/>
            <person name="Drula E."/>
            <person name="Henrissat B."/>
            <person name="Kohler A."/>
            <person name="Grigoriev I.V."/>
            <person name="Martin F.M."/>
            <person name="Hacquard S."/>
        </authorList>
    </citation>
    <scope>NUCLEOTIDE SEQUENCE</scope>
    <source>
        <strain evidence="7">MPI-SDFR-AT-0068</strain>
    </source>
</reference>
<dbReference type="InterPro" id="IPR013087">
    <property type="entry name" value="Znf_C2H2_type"/>
</dbReference>
<name>A0A8K0RRX7_9HYPO</name>
<dbReference type="Gene3D" id="3.30.160.60">
    <property type="entry name" value="Classic Zinc Finger"/>
    <property type="match status" value="2"/>
</dbReference>
<evidence type="ECO:0000313" key="8">
    <source>
        <dbReference type="Proteomes" id="UP000813427"/>
    </source>
</evidence>
<dbReference type="GO" id="GO:0008270">
    <property type="term" value="F:zinc ion binding"/>
    <property type="evidence" value="ECO:0007669"/>
    <property type="project" value="UniProtKB-KW"/>
</dbReference>
<proteinExistence type="predicted"/>
<keyword evidence="8" id="KW-1185">Reference proteome</keyword>
<dbReference type="InterPro" id="IPR036236">
    <property type="entry name" value="Znf_C2H2_sf"/>
</dbReference>
<dbReference type="EMBL" id="JAGPXF010000006">
    <property type="protein sequence ID" value="KAH7238209.1"/>
    <property type="molecule type" value="Genomic_DNA"/>
</dbReference>
<evidence type="ECO:0000256" key="1">
    <source>
        <dbReference type="ARBA" id="ARBA00022723"/>
    </source>
</evidence>
<keyword evidence="1" id="KW-0479">Metal-binding</keyword>
<evidence type="ECO:0000259" key="6">
    <source>
        <dbReference type="PROSITE" id="PS50157"/>
    </source>
</evidence>
<dbReference type="PANTHER" id="PTHR24379">
    <property type="entry name" value="KRAB AND ZINC FINGER DOMAIN-CONTAINING"/>
    <property type="match status" value="1"/>
</dbReference>
<dbReference type="PROSITE" id="PS50157">
    <property type="entry name" value="ZINC_FINGER_C2H2_2"/>
    <property type="match status" value="1"/>
</dbReference>
<dbReference type="InterPro" id="IPR022755">
    <property type="entry name" value="Znf_C2H2_jaz"/>
</dbReference>
<dbReference type="SUPFAM" id="SSF57667">
    <property type="entry name" value="beta-beta-alpha zinc fingers"/>
    <property type="match status" value="2"/>
</dbReference>
<evidence type="ECO:0000256" key="4">
    <source>
        <dbReference type="ARBA" id="ARBA00022833"/>
    </source>
</evidence>
<protein>
    <recommendedName>
        <fullName evidence="6">C2H2-type domain-containing protein</fullName>
    </recommendedName>
</protein>
<evidence type="ECO:0000256" key="3">
    <source>
        <dbReference type="ARBA" id="ARBA00022771"/>
    </source>
</evidence>
<dbReference type="PANTHER" id="PTHR24379:SF121">
    <property type="entry name" value="C2H2-TYPE DOMAIN-CONTAINING PROTEIN"/>
    <property type="match status" value="1"/>
</dbReference>
<dbReference type="Proteomes" id="UP000813427">
    <property type="component" value="Unassembled WGS sequence"/>
</dbReference>
<dbReference type="OrthoDB" id="6077919at2759"/>
<dbReference type="Pfam" id="PF12874">
    <property type="entry name" value="zf-met"/>
    <property type="match status" value="1"/>
</dbReference>
<feature type="domain" description="C2H2-type" evidence="6">
    <location>
        <begin position="87"/>
        <end position="111"/>
    </location>
</feature>
<evidence type="ECO:0000256" key="5">
    <source>
        <dbReference type="PROSITE-ProRule" id="PRU00042"/>
    </source>
</evidence>
<dbReference type="SMART" id="SM00355">
    <property type="entry name" value="ZnF_C2H2"/>
    <property type="match status" value="7"/>
</dbReference>
<keyword evidence="3 5" id="KW-0863">Zinc-finger</keyword>
<accession>A0A8K0RRX7</accession>
<keyword evidence="4" id="KW-0862">Zinc</keyword>
<sequence length="271" mass="31893">MIYDCADCDKLFYAGRVARDQHCQATGHAPPQFECDTCNFCFDDEYDRCDHMNLEMHWGKGAPECRFCFFRAVTDAEIREHQITLHNYCADCDRQFMNLNNIQQHLKSKIHRTTVVNCPFCRVRCGTATGLSHHLERGSCPRIPFNRDKLYRYIKHRDPANLISNKEIEWSGEKTYSINPRAAWNPWVKAFECYLCHKLYMSLNGLRQHLESPRHQQSLYHCFNESCRKEFKTLAALINHLESESCRIMRFQQVQNTISNIVDARKMISNP</sequence>
<evidence type="ECO:0000313" key="7">
    <source>
        <dbReference type="EMBL" id="KAH7238209.1"/>
    </source>
</evidence>
<dbReference type="Pfam" id="PF12171">
    <property type="entry name" value="zf-C2H2_jaz"/>
    <property type="match status" value="1"/>
</dbReference>
<evidence type="ECO:0000256" key="2">
    <source>
        <dbReference type="ARBA" id="ARBA00022737"/>
    </source>
</evidence>
<gene>
    <name evidence="7" type="ORF">BKA59DRAFT_238458</name>
</gene>
<dbReference type="AlphaFoldDB" id="A0A8K0RRX7"/>
<keyword evidence="2" id="KW-0677">Repeat</keyword>
<dbReference type="PROSITE" id="PS00028">
    <property type="entry name" value="ZINC_FINGER_C2H2_1"/>
    <property type="match status" value="3"/>
</dbReference>